<dbReference type="PRINTS" id="PR01005">
    <property type="entry name" value="FLGHOOKAP1"/>
</dbReference>
<reference evidence="10" key="1">
    <citation type="submission" date="2018-06" db="EMBL/GenBank/DDBJ databases">
        <authorList>
            <person name="Zhirakovskaya E."/>
        </authorList>
    </citation>
    <scope>NUCLEOTIDE SEQUENCE</scope>
</reference>
<dbReference type="SUPFAM" id="SSF64518">
    <property type="entry name" value="Phase 1 flagellin"/>
    <property type="match status" value="2"/>
</dbReference>
<name>A0A3B0ZEQ4_9ZZZZ</name>
<dbReference type="Pfam" id="PF00460">
    <property type="entry name" value="Flg_bb_rod"/>
    <property type="match status" value="1"/>
</dbReference>
<dbReference type="InterPro" id="IPR049119">
    <property type="entry name" value="FlgK_D2-like"/>
</dbReference>
<dbReference type="NCBIfam" id="TIGR02492">
    <property type="entry name" value="flgK_ends"/>
    <property type="match status" value="1"/>
</dbReference>
<keyword evidence="10" id="KW-0282">Flagellum</keyword>
<dbReference type="PANTHER" id="PTHR30033">
    <property type="entry name" value="FLAGELLAR HOOK-ASSOCIATED PROTEIN 1"/>
    <property type="match status" value="1"/>
</dbReference>
<dbReference type="InterPro" id="IPR001444">
    <property type="entry name" value="Flag_bb_rod_N"/>
</dbReference>
<accession>A0A3B0ZEQ4</accession>
<dbReference type="Pfam" id="PF21158">
    <property type="entry name" value="flgK_1st_1"/>
    <property type="match status" value="1"/>
</dbReference>
<evidence type="ECO:0000259" key="7">
    <source>
        <dbReference type="Pfam" id="PF06429"/>
    </source>
</evidence>
<dbReference type="PANTHER" id="PTHR30033:SF1">
    <property type="entry name" value="FLAGELLAR HOOK-ASSOCIATED PROTEIN 1"/>
    <property type="match status" value="1"/>
</dbReference>
<keyword evidence="5" id="KW-0975">Bacterial flagellum</keyword>
<dbReference type="Gene3D" id="3.30.70.2120">
    <property type="match status" value="1"/>
</dbReference>
<protein>
    <submittedName>
        <fullName evidence="10">Flagellar hook-associated protein FlgK</fullName>
    </submittedName>
</protein>
<feature type="domain" description="Flagellar basal-body/hook protein C-terminal" evidence="7">
    <location>
        <begin position="726"/>
        <end position="763"/>
    </location>
</feature>
<keyword evidence="10" id="KW-0969">Cilium</keyword>
<keyword evidence="10" id="KW-0966">Cell projection</keyword>
<dbReference type="GO" id="GO:0005576">
    <property type="term" value="C:extracellular region"/>
    <property type="evidence" value="ECO:0007669"/>
    <property type="project" value="UniProtKB-SubCell"/>
</dbReference>
<evidence type="ECO:0000256" key="5">
    <source>
        <dbReference type="ARBA" id="ARBA00023143"/>
    </source>
</evidence>
<dbReference type="InterPro" id="IPR010930">
    <property type="entry name" value="Flg_bb/hook_C_dom"/>
</dbReference>
<dbReference type="Pfam" id="PF06429">
    <property type="entry name" value="Flg_bbr_C"/>
    <property type="match status" value="1"/>
</dbReference>
<evidence type="ECO:0000256" key="4">
    <source>
        <dbReference type="ARBA" id="ARBA00022525"/>
    </source>
</evidence>
<feature type="domain" description="Flagellar basal body rod protein N-terminal" evidence="6">
    <location>
        <begin position="8"/>
        <end position="35"/>
    </location>
</feature>
<evidence type="ECO:0000256" key="2">
    <source>
        <dbReference type="ARBA" id="ARBA00004613"/>
    </source>
</evidence>
<organism evidence="10">
    <name type="scientific">hydrothermal vent metagenome</name>
    <dbReference type="NCBI Taxonomy" id="652676"/>
    <lineage>
        <taxon>unclassified sequences</taxon>
        <taxon>metagenomes</taxon>
        <taxon>ecological metagenomes</taxon>
    </lineage>
</organism>
<evidence type="ECO:0000259" key="9">
    <source>
        <dbReference type="Pfam" id="PF22638"/>
    </source>
</evidence>
<feature type="domain" description="Flagellar hook-associated protein FlgK helical" evidence="9">
    <location>
        <begin position="94"/>
        <end position="327"/>
    </location>
</feature>
<keyword evidence="4" id="KW-0964">Secreted</keyword>
<dbReference type="InterPro" id="IPR053927">
    <property type="entry name" value="FlgK_helical"/>
</dbReference>
<dbReference type="AlphaFoldDB" id="A0A3B0ZEQ4"/>
<dbReference type="GO" id="GO:0005198">
    <property type="term" value="F:structural molecule activity"/>
    <property type="evidence" value="ECO:0007669"/>
    <property type="project" value="InterPro"/>
</dbReference>
<sequence length="767" mass="79689">MAGGILASGVSGLLSAQRALATVANNITNVNTEGYSRQRVEFAARTPDATGYGFVGNGVTISSIERSFDTFVTSQLRSSTSSSEQASEFNKLASRVNNLLVDADAGLMPSMQAFFNSVQLVSESPGDNVVRQTLISDSETLVARFQSFSQNLADTRSSLNQTIQTEVNEINGLTTAIGDVNREISSAISNGSGNTPNDLLDKRDQLVLELSKYVSVTAVEDGSGALNIFVGTGQAVVVGFESRNLLTMNNRYDPEQLEIGFAAGSGTVELSAQLRGGSLGGLLNFRTQLLDSAEDGLGYIAMGLAETFNQQHRLGIDLNGALGGDYFNSLGGSTPQILGNQNNVSSASQIDVSVTDVNQLTGSNYRLDRTGTNYTLTNLDNNNTVLLTSFPGGTETVDGITLDLIVGTIANGDSFLIRPVRNAAQNMGLSVSDPSSIAMAVPVRATNALENTGSGAISSGSVTNSAAYIADSYSVIMADTTSGDADGTTIGLMNDDVATANTLQYRLMINGTAVYTQNEGDPLLADQDALAAQINLSTATTGVRAYVDNVSGTLYMAQDPRSALPFTVTEELLDSGAIALDVADSVTGYFGAALTGAAPSNTVTYGGVADSYIVLDSTGNTEASGLYTSGDPIAFNGIEASVSGAANSGDSFSIVHNSSGVSDNRNALLLGALQINLTLGGGTSSYEDIFGSLVADVASQTRQSEISSKANNSILQANLEERASIAGVNLDEEAASMMQYQQAYQAAAQVISAADSMFQTLLNSIGR</sequence>
<dbReference type="InterPro" id="IPR002371">
    <property type="entry name" value="FlgK"/>
</dbReference>
<gene>
    <name evidence="10" type="ORF">MNBD_GAMMA17-1547</name>
</gene>
<evidence type="ECO:0000256" key="1">
    <source>
        <dbReference type="ARBA" id="ARBA00004365"/>
    </source>
</evidence>
<dbReference type="EMBL" id="UOFQ01000006">
    <property type="protein sequence ID" value="VAW84739.1"/>
    <property type="molecule type" value="Genomic_DNA"/>
</dbReference>
<dbReference type="Pfam" id="PF22638">
    <property type="entry name" value="FlgK_D1"/>
    <property type="match status" value="1"/>
</dbReference>
<evidence type="ECO:0000256" key="3">
    <source>
        <dbReference type="ARBA" id="ARBA00009677"/>
    </source>
</evidence>
<comment type="similarity">
    <text evidence="3">Belongs to the flagella basal body rod proteins family.</text>
</comment>
<comment type="subcellular location">
    <subcellularLocation>
        <location evidence="1">Bacterial flagellum</location>
    </subcellularLocation>
    <subcellularLocation>
        <location evidence="2">Secreted</location>
    </subcellularLocation>
</comment>
<evidence type="ECO:0000259" key="8">
    <source>
        <dbReference type="Pfam" id="PF21158"/>
    </source>
</evidence>
<evidence type="ECO:0000313" key="10">
    <source>
        <dbReference type="EMBL" id="VAW84739.1"/>
    </source>
</evidence>
<dbReference type="GO" id="GO:0009424">
    <property type="term" value="C:bacterial-type flagellum hook"/>
    <property type="evidence" value="ECO:0007669"/>
    <property type="project" value="InterPro"/>
</dbReference>
<dbReference type="GO" id="GO:0044780">
    <property type="term" value="P:bacterial-type flagellum assembly"/>
    <property type="evidence" value="ECO:0007669"/>
    <property type="project" value="InterPro"/>
</dbReference>
<proteinExistence type="inferred from homology"/>
<feature type="domain" description="Flagellar hook-associated protein 1 D2-like" evidence="8">
    <location>
        <begin position="339"/>
        <end position="419"/>
    </location>
</feature>
<evidence type="ECO:0000259" key="6">
    <source>
        <dbReference type="Pfam" id="PF00460"/>
    </source>
</evidence>